<evidence type="ECO:0000313" key="1">
    <source>
        <dbReference type="EMBL" id="AYN55818.1"/>
    </source>
</evidence>
<reference evidence="1 2" key="1">
    <citation type="submission" date="2018-09" db="EMBL/GenBank/DDBJ databases">
        <authorList>
            <person name="Rimple P.A."/>
            <person name="Stoner T.H."/>
            <person name="Garlena R.A."/>
            <person name="Russell D.A."/>
            <person name="Pope W.H."/>
            <person name="Jacobs-Sera D."/>
            <person name="Hatfull G.F."/>
        </authorList>
    </citation>
    <scope>NUCLEOTIDE SEQUENCE [LARGE SCALE GENOMIC DNA]</scope>
</reference>
<proteinExistence type="predicted"/>
<dbReference type="Proteomes" id="UP000266910">
    <property type="component" value="Genome"/>
</dbReference>
<dbReference type="EMBL" id="MH834598">
    <property type="protein sequence ID" value="AYN55818.1"/>
    <property type="molecule type" value="Genomic_DNA"/>
</dbReference>
<sequence length="68" mass="7577">MNKQPYAKGGVIEGAIPANLMVRHVEGRGYREYWDVSLKRWVRILSVDESGEYSPGALNPLNGETSRG</sequence>
<dbReference type="RefSeq" id="YP_010655858.1">
    <property type="nucleotide sequence ID" value="NC_070832.1"/>
</dbReference>
<evidence type="ECO:0000313" key="2">
    <source>
        <dbReference type="Proteomes" id="UP000266910"/>
    </source>
</evidence>
<protein>
    <submittedName>
        <fullName evidence="1">Uncharacterized protein</fullName>
    </submittedName>
</protein>
<dbReference type="KEGG" id="vg:77931730"/>
<keyword evidence="2" id="KW-1185">Reference proteome</keyword>
<organism evidence="1 2">
    <name type="scientific">Arthrobacter phage Auxilium</name>
    <dbReference type="NCBI Taxonomy" id="2419948"/>
    <lineage>
        <taxon>Viruses</taxon>
        <taxon>Duplodnaviria</taxon>
        <taxon>Heunggongvirae</taxon>
        <taxon>Uroviricota</taxon>
        <taxon>Caudoviricetes</taxon>
        <taxon>Richievirus</taxon>
        <taxon>Richievirus auxilium</taxon>
    </lineage>
</organism>
<gene>
    <name evidence="1" type="primary">39</name>
    <name evidence="1" type="ORF">PBI_AUXILIUM_39</name>
</gene>
<accession>A0A3G2KA19</accession>
<dbReference type="GeneID" id="77931730"/>
<name>A0A3G2KA19_9CAUD</name>